<keyword evidence="3" id="KW-1185">Reference proteome</keyword>
<dbReference type="AlphaFoldDB" id="A0A812W5N4"/>
<comment type="caution">
    <text evidence="2">The sequence shown here is derived from an EMBL/GenBank/DDBJ whole genome shotgun (WGS) entry which is preliminary data.</text>
</comment>
<gene>
    <name evidence="2" type="ORF">SNEC2469_LOCUS18918</name>
</gene>
<evidence type="ECO:0000256" key="1">
    <source>
        <dbReference type="SAM" id="MobiDB-lite"/>
    </source>
</evidence>
<protein>
    <submittedName>
        <fullName evidence="2">Uncharacterized protein</fullName>
    </submittedName>
</protein>
<accession>A0A812W5N4</accession>
<evidence type="ECO:0000313" key="2">
    <source>
        <dbReference type="EMBL" id="CAE7663730.1"/>
    </source>
</evidence>
<reference evidence="2" key="1">
    <citation type="submission" date="2021-02" db="EMBL/GenBank/DDBJ databases">
        <authorList>
            <person name="Dougan E. K."/>
            <person name="Rhodes N."/>
            <person name="Thang M."/>
            <person name="Chan C."/>
        </authorList>
    </citation>
    <scope>NUCLEOTIDE SEQUENCE</scope>
</reference>
<dbReference type="EMBL" id="CAJNJA010032097">
    <property type="protein sequence ID" value="CAE7663730.1"/>
    <property type="molecule type" value="Genomic_DNA"/>
</dbReference>
<proteinExistence type="predicted"/>
<sequence length="106" mass="11696">MLQEPPPHASLQLPCRMSDAVPGERSEADFTPIHASPKSPFVDIDALADLEVTPQESDKDKKKREAQEKCEELKEWGGKASLATLLSLTTCKEKLVLDDSHVGRLD</sequence>
<dbReference type="Proteomes" id="UP000601435">
    <property type="component" value="Unassembled WGS sequence"/>
</dbReference>
<feature type="region of interest" description="Disordered" evidence="1">
    <location>
        <begin position="1"/>
        <end position="39"/>
    </location>
</feature>
<name>A0A812W5N4_9DINO</name>
<organism evidence="2 3">
    <name type="scientific">Symbiodinium necroappetens</name>
    <dbReference type="NCBI Taxonomy" id="1628268"/>
    <lineage>
        <taxon>Eukaryota</taxon>
        <taxon>Sar</taxon>
        <taxon>Alveolata</taxon>
        <taxon>Dinophyceae</taxon>
        <taxon>Suessiales</taxon>
        <taxon>Symbiodiniaceae</taxon>
        <taxon>Symbiodinium</taxon>
    </lineage>
</organism>
<evidence type="ECO:0000313" key="3">
    <source>
        <dbReference type="Proteomes" id="UP000601435"/>
    </source>
</evidence>
<dbReference type="OrthoDB" id="10346311at2759"/>